<protein>
    <submittedName>
        <fullName evidence="1">Uncharacterized protein</fullName>
    </submittedName>
</protein>
<evidence type="ECO:0000313" key="2">
    <source>
        <dbReference type="Proteomes" id="UP000193558"/>
    </source>
</evidence>
<dbReference type="AlphaFoldDB" id="A0A1X1CSP2"/>
<reference evidence="1 2" key="1">
    <citation type="journal article" date="2017" name="Antonie Van Leeuwenhoek">
        <title>Phylogenomic resolution of the bacterial genus Pantoea and its relationship with Erwinia and Tatumella.</title>
        <authorList>
            <person name="Palmer M."/>
            <person name="Steenkamp E.T."/>
            <person name="Coetzee M.P."/>
            <person name="Chan W.Y."/>
            <person name="van Zyl E."/>
            <person name="De Maayer P."/>
            <person name="Coutinho T.A."/>
            <person name="Blom J."/>
            <person name="Smits T.H."/>
            <person name="Duffy B."/>
            <person name="Venter S.N."/>
        </authorList>
    </citation>
    <scope>NUCLEOTIDE SEQUENCE [LARGE SCALE GENOMIC DNA]</scope>
    <source>
        <strain evidence="1 2">LMG 26275</strain>
    </source>
</reference>
<accession>A0A1X1CSP2</accession>
<dbReference type="EMBL" id="MLFR01000025">
    <property type="protein sequence ID" value="ORM67361.1"/>
    <property type="molecule type" value="Genomic_DNA"/>
</dbReference>
<evidence type="ECO:0000313" key="1">
    <source>
        <dbReference type="EMBL" id="ORM67361.1"/>
    </source>
</evidence>
<name>A0A1X1CSP2_9GAMM</name>
<gene>
    <name evidence="1" type="ORF">HA51_19825</name>
</gene>
<dbReference type="RefSeq" id="WP_084936345.1">
    <property type="nucleotide sequence ID" value="NZ_MLFR01000025.1"/>
</dbReference>
<organism evidence="1 2">
    <name type="scientific">Pantoea rwandensis</name>
    <dbReference type="NCBI Taxonomy" id="1076550"/>
    <lineage>
        <taxon>Bacteria</taxon>
        <taxon>Pseudomonadati</taxon>
        <taxon>Pseudomonadota</taxon>
        <taxon>Gammaproteobacteria</taxon>
        <taxon>Enterobacterales</taxon>
        <taxon>Erwiniaceae</taxon>
        <taxon>Pantoea</taxon>
    </lineage>
</organism>
<proteinExistence type="predicted"/>
<dbReference type="Proteomes" id="UP000193558">
    <property type="component" value="Unassembled WGS sequence"/>
</dbReference>
<dbReference type="OrthoDB" id="6542004at2"/>
<sequence length="66" mass="7913">MIYDNRMTQEMLALLGSTVTRFMRDGIPFELHELSQALQRLKEDEVNFEIKQRYEAIIRLLSELMH</sequence>
<comment type="caution">
    <text evidence="1">The sequence shown here is derived from an EMBL/GenBank/DDBJ whole genome shotgun (WGS) entry which is preliminary data.</text>
</comment>